<feature type="compositionally biased region" description="Low complexity" evidence="2">
    <location>
        <begin position="613"/>
        <end position="627"/>
    </location>
</feature>
<dbReference type="PROSITE" id="PS50096">
    <property type="entry name" value="IQ"/>
    <property type="match status" value="1"/>
</dbReference>
<feature type="coiled-coil region" evidence="1">
    <location>
        <begin position="72"/>
        <end position="106"/>
    </location>
</feature>
<dbReference type="EMBL" id="HBGS01035279">
    <property type="protein sequence ID" value="CAD9439933.1"/>
    <property type="molecule type" value="Transcribed_RNA"/>
</dbReference>
<evidence type="ECO:0000313" key="4">
    <source>
        <dbReference type="EMBL" id="CAD9439933.1"/>
    </source>
</evidence>
<organism evidence="4">
    <name type="scientific">Octactis speculum</name>
    <dbReference type="NCBI Taxonomy" id="3111310"/>
    <lineage>
        <taxon>Eukaryota</taxon>
        <taxon>Sar</taxon>
        <taxon>Stramenopiles</taxon>
        <taxon>Ochrophyta</taxon>
        <taxon>Dictyochophyceae</taxon>
        <taxon>Dictyochales</taxon>
        <taxon>Dictyochaceae</taxon>
        <taxon>Octactis</taxon>
    </lineage>
</organism>
<dbReference type="SUPFAM" id="SSF50729">
    <property type="entry name" value="PH domain-like"/>
    <property type="match status" value="1"/>
</dbReference>
<feature type="region of interest" description="Disordered" evidence="2">
    <location>
        <begin position="224"/>
        <end position="477"/>
    </location>
</feature>
<dbReference type="InterPro" id="IPR037370">
    <property type="entry name" value="Pleckstrin"/>
</dbReference>
<feature type="compositionally biased region" description="Polar residues" evidence="2">
    <location>
        <begin position="439"/>
        <end position="448"/>
    </location>
</feature>
<dbReference type="SMART" id="SM00233">
    <property type="entry name" value="PH"/>
    <property type="match status" value="1"/>
</dbReference>
<name>A0A7S2D1Y1_9STRA</name>
<evidence type="ECO:0000256" key="2">
    <source>
        <dbReference type="SAM" id="MobiDB-lite"/>
    </source>
</evidence>
<sequence length="627" mass="69144">MDDIFTRTRHEELINKKKYSWQTSINEVKATLEDQNEASRQFNKSIDDNWDLREKNLVSSLNDIDHKAEINKLEWRKTVSSLERECENLDKKRQDLAKRIEAMKRSEGIYRDGNYLGPKDKLKASNCATTISAAFRGNKARKNIRGDNGDTSVVDSYPAVYDDLGNMQKKERISGAYVPNDALKSDIDGISEHSFKDYAHIEEDPHDARLLPTSTSAHDKMHGSINITNEDDGAEQAGGGTNEVPVDGGMDSAERGNSAVNQDGNMADEDHLDASAQKNEIPLLKSSSEVSSADEGNRETSTTTMEPQDMIHNLPQPPPTIPLPPPMIPLPPPTITLPPPPPAFSETGTPEARPDNAENEAGEGAPSVHPNEAEFEAGNQSAATGIPEVETPVIHQKEGDSQVKADMATSSSRVNEEASVIGDLPKFESNRKDYRTSEAETSYRTSVAESDYSMGDDWKPPPPTQYAAQGNDTPASADGCTMSGWLLKKPTSAGSTFIKRKWKKRWLKLQPSNDTVPCPSISYFKGEHDKDPVGTKVILDCTVQKISSNKYKDKFPFDLLHGKDPKFSLMANTAEERESWIKAIEGANEHYHALLEHEDNHKPEAAAQRRRSSIAMSTAASSIGDID</sequence>
<dbReference type="PANTHER" id="PTHR12092:SF16">
    <property type="entry name" value="PH DOMAIN-CONTAINING PROTEIN"/>
    <property type="match status" value="1"/>
</dbReference>
<feature type="compositionally biased region" description="Pro residues" evidence="2">
    <location>
        <begin position="315"/>
        <end position="343"/>
    </location>
</feature>
<proteinExistence type="predicted"/>
<dbReference type="GO" id="GO:0005886">
    <property type="term" value="C:plasma membrane"/>
    <property type="evidence" value="ECO:0007669"/>
    <property type="project" value="TreeGrafter"/>
</dbReference>
<dbReference type="GO" id="GO:0030036">
    <property type="term" value="P:actin cytoskeleton organization"/>
    <property type="evidence" value="ECO:0007669"/>
    <property type="project" value="TreeGrafter"/>
</dbReference>
<dbReference type="InterPro" id="IPR001849">
    <property type="entry name" value="PH_domain"/>
</dbReference>
<feature type="region of interest" description="Disordered" evidence="2">
    <location>
        <begin position="597"/>
        <end position="627"/>
    </location>
</feature>
<dbReference type="InterPro" id="IPR011993">
    <property type="entry name" value="PH-like_dom_sf"/>
</dbReference>
<protein>
    <recommendedName>
        <fullName evidence="3">PH domain-containing protein</fullName>
    </recommendedName>
</protein>
<accession>A0A7S2D1Y1</accession>
<feature type="domain" description="PH" evidence="3">
    <location>
        <begin position="479"/>
        <end position="589"/>
    </location>
</feature>
<reference evidence="4" key="1">
    <citation type="submission" date="2021-01" db="EMBL/GenBank/DDBJ databases">
        <authorList>
            <person name="Corre E."/>
            <person name="Pelletier E."/>
            <person name="Niang G."/>
            <person name="Scheremetjew M."/>
            <person name="Finn R."/>
            <person name="Kale V."/>
            <person name="Holt S."/>
            <person name="Cochrane G."/>
            <person name="Meng A."/>
            <person name="Brown T."/>
            <person name="Cohen L."/>
        </authorList>
    </citation>
    <scope>NUCLEOTIDE SEQUENCE</scope>
    <source>
        <strain evidence="4">CCMP1381</strain>
    </source>
</reference>
<feature type="compositionally biased region" description="Basic and acidic residues" evidence="2">
    <location>
        <begin position="425"/>
        <end position="438"/>
    </location>
</feature>
<dbReference type="PROSITE" id="PS50003">
    <property type="entry name" value="PH_DOMAIN"/>
    <property type="match status" value="1"/>
</dbReference>
<dbReference type="Pfam" id="PF00169">
    <property type="entry name" value="PH"/>
    <property type="match status" value="1"/>
</dbReference>
<keyword evidence="1" id="KW-0175">Coiled coil</keyword>
<dbReference type="Gene3D" id="2.30.29.30">
    <property type="entry name" value="Pleckstrin-homology domain (PH domain)/Phosphotyrosine-binding domain (PTB)"/>
    <property type="match status" value="1"/>
</dbReference>
<evidence type="ECO:0000256" key="1">
    <source>
        <dbReference type="SAM" id="Coils"/>
    </source>
</evidence>
<dbReference type="PANTHER" id="PTHR12092">
    <property type="entry name" value="PLECKSTRIN"/>
    <property type="match status" value="1"/>
</dbReference>
<gene>
    <name evidence="4" type="ORF">DSPE1174_LOCUS18217</name>
</gene>
<evidence type="ECO:0000259" key="3">
    <source>
        <dbReference type="PROSITE" id="PS50003"/>
    </source>
</evidence>
<dbReference type="AlphaFoldDB" id="A0A7S2D1Y1"/>